<dbReference type="Pfam" id="PF02470">
    <property type="entry name" value="MlaD"/>
    <property type="match status" value="1"/>
</dbReference>
<feature type="transmembrane region" description="Helical" evidence="2">
    <location>
        <begin position="7"/>
        <end position="25"/>
    </location>
</feature>
<dbReference type="InterPro" id="IPR052336">
    <property type="entry name" value="MlaD_Phospholipid_Transporter"/>
</dbReference>
<evidence type="ECO:0000313" key="4">
    <source>
        <dbReference type="EMBL" id="BDS13238.1"/>
    </source>
</evidence>
<sequence>MRNEVKIGILGLVTIVLLFWGYNFLQGKNVFSSDIVANAEFSAVDGLNIAAPVTINGYKVGAVTNILPSEDYSKVIVEMNILNGTKVPKDAKAVLVQPSLMGGKEIALRFVGNCGDNCIESGATLNGDVSGMIDGIMAVADPYMGKIDTILGAVSKLSADDNKQLGQTFKELQAVVANVKVLTDLVNNLLVSSSVNISVALANLKDITGNIKDSNGEITGMLQNINTITKQVKDADLEATIASAKDALDNINEVVNGLEGTLGKANTMIDNIGKITDFENQNGLVAALFNDKNFKGDIDEVVDNLNRLLQDIRIHPERYKTVLSGKYKPYKDPSADPKLKDGKDPKEIK</sequence>
<organism evidence="4 5">
    <name type="scientific">Aureispira anguillae</name>
    <dbReference type="NCBI Taxonomy" id="2864201"/>
    <lineage>
        <taxon>Bacteria</taxon>
        <taxon>Pseudomonadati</taxon>
        <taxon>Bacteroidota</taxon>
        <taxon>Saprospiria</taxon>
        <taxon>Saprospirales</taxon>
        <taxon>Saprospiraceae</taxon>
        <taxon>Aureispira</taxon>
    </lineage>
</organism>
<dbReference type="AlphaFoldDB" id="A0A915YHM6"/>
<evidence type="ECO:0000256" key="1">
    <source>
        <dbReference type="SAM" id="MobiDB-lite"/>
    </source>
</evidence>
<feature type="region of interest" description="Disordered" evidence="1">
    <location>
        <begin position="325"/>
        <end position="349"/>
    </location>
</feature>
<accession>A0A915YHM6</accession>
<dbReference type="InterPro" id="IPR003399">
    <property type="entry name" value="Mce/MlaD"/>
</dbReference>
<keyword evidence="2" id="KW-0812">Transmembrane</keyword>
<keyword evidence="5" id="KW-1185">Reference proteome</keyword>
<evidence type="ECO:0000259" key="3">
    <source>
        <dbReference type="Pfam" id="PF02470"/>
    </source>
</evidence>
<feature type="domain" description="Mce/MlaD" evidence="3">
    <location>
        <begin position="38"/>
        <end position="109"/>
    </location>
</feature>
<dbReference type="PANTHER" id="PTHR33371:SF4">
    <property type="entry name" value="INTERMEMBRANE PHOSPHOLIPID TRANSPORT SYSTEM BINDING PROTEIN MLAD"/>
    <property type="match status" value="1"/>
</dbReference>
<protein>
    <submittedName>
        <fullName evidence="4">MlaD family protein</fullName>
    </submittedName>
</protein>
<dbReference type="Proteomes" id="UP001060919">
    <property type="component" value="Chromosome"/>
</dbReference>
<reference evidence="4" key="1">
    <citation type="submission" date="2022-09" db="EMBL/GenBank/DDBJ databases">
        <title>Aureispira anguillicida sp. nov., isolated from Leptocephalus of Japanese eel Anguilla japonica.</title>
        <authorList>
            <person name="Yuasa K."/>
            <person name="Mekata T."/>
            <person name="Ikunari K."/>
        </authorList>
    </citation>
    <scope>NUCLEOTIDE SEQUENCE</scope>
    <source>
        <strain evidence="4">EL160426</strain>
    </source>
</reference>
<feature type="compositionally biased region" description="Basic and acidic residues" evidence="1">
    <location>
        <begin position="329"/>
        <end position="349"/>
    </location>
</feature>
<dbReference type="RefSeq" id="WP_264788526.1">
    <property type="nucleotide sequence ID" value="NZ_AP026867.1"/>
</dbReference>
<name>A0A915YHM6_9BACT</name>
<proteinExistence type="predicted"/>
<dbReference type="PANTHER" id="PTHR33371">
    <property type="entry name" value="INTERMEMBRANE PHOSPHOLIPID TRANSPORT SYSTEM BINDING PROTEIN MLAD-RELATED"/>
    <property type="match status" value="1"/>
</dbReference>
<dbReference type="EMBL" id="AP026867">
    <property type="protein sequence ID" value="BDS13238.1"/>
    <property type="molecule type" value="Genomic_DNA"/>
</dbReference>
<evidence type="ECO:0000313" key="5">
    <source>
        <dbReference type="Proteomes" id="UP001060919"/>
    </source>
</evidence>
<dbReference type="KEGG" id="aup:AsAng_0039680"/>
<keyword evidence="2" id="KW-0472">Membrane</keyword>
<evidence type="ECO:0000256" key="2">
    <source>
        <dbReference type="SAM" id="Phobius"/>
    </source>
</evidence>
<gene>
    <name evidence="4" type="ORF">AsAng_0039680</name>
</gene>
<keyword evidence="2" id="KW-1133">Transmembrane helix</keyword>